<organism evidence="4 5">
    <name type="scientific">Candida maltosa (strain Xu316)</name>
    <name type="common">Yeast</name>
    <dbReference type="NCBI Taxonomy" id="1245528"/>
    <lineage>
        <taxon>Eukaryota</taxon>
        <taxon>Fungi</taxon>
        <taxon>Dikarya</taxon>
        <taxon>Ascomycota</taxon>
        <taxon>Saccharomycotina</taxon>
        <taxon>Pichiomycetes</taxon>
        <taxon>Debaryomycetaceae</taxon>
        <taxon>Candida/Lodderomyces clade</taxon>
        <taxon>Candida</taxon>
    </lineage>
</organism>
<dbReference type="InterPro" id="IPR004305">
    <property type="entry name" value="Thiaminase-2/PQQC"/>
</dbReference>
<comment type="caution">
    <text evidence="4">The sequence shown here is derived from an EMBL/GenBank/DDBJ whole genome shotgun (WGS) entry which is preliminary data.</text>
</comment>
<evidence type="ECO:0000256" key="2">
    <source>
        <dbReference type="PIRSR" id="PIRSR003170-2"/>
    </source>
</evidence>
<protein>
    <recommendedName>
        <fullName evidence="3">Thiaminase-2/PQQC domain-containing protein</fullName>
    </recommendedName>
</protein>
<dbReference type="EMBL" id="AOGT01000760">
    <property type="protein sequence ID" value="EMG49295.1"/>
    <property type="molecule type" value="Genomic_DNA"/>
</dbReference>
<dbReference type="PANTHER" id="PTHR43198:SF2">
    <property type="entry name" value="SI:CH1073-67J19.1-RELATED"/>
    <property type="match status" value="1"/>
</dbReference>
<dbReference type="Pfam" id="PF03070">
    <property type="entry name" value="TENA_THI-4"/>
    <property type="match status" value="1"/>
</dbReference>
<proteinExistence type="predicted"/>
<feature type="binding site" evidence="2">
    <location>
        <position position="82"/>
    </location>
    <ligand>
        <name>substrate</name>
    </ligand>
</feature>
<evidence type="ECO:0000259" key="3">
    <source>
        <dbReference type="Pfam" id="PF03070"/>
    </source>
</evidence>
<name>M3K1Y2_CANMX</name>
<feature type="binding site" evidence="2">
    <location>
        <position position="44"/>
    </location>
    <ligand>
        <name>substrate</name>
    </ligand>
</feature>
<dbReference type="eggNOG" id="ENOG502QT8P">
    <property type="taxonomic scope" value="Eukaryota"/>
</dbReference>
<dbReference type="STRING" id="1245528.M3K1Y2"/>
<evidence type="ECO:0000256" key="1">
    <source>
        <dbReference type="PIRSR" id="PIRSR003170-1"/>
    </source>
</evidence>
<keyword evidence="5" id="KW-1185">Reference proteome</keyword>
<dbReference type="Gene3D" id="1.20.910.10">
    <property type="entry name" value="Heme oxygenase-like"/>
    <property type="match status" value="1"/>
</dbReference>
<dbReference type="GO" id="GO:0005829">
    <property type="term" value="C:cytosol"/>
    <property type="evidence" value="ECO:0007669"/>
    <property type="project" value="TreeGrafter"/>
</dbReference>
<dbReference type="GO" id="GO:0006772">
    <property type="term" value="P:thiamine metabolic process"/>
    <property type="evidence" value="ECO:0007669"/>
    <property type="project" value="UniProtKB-ARBA"/>
</dbReference>
<evidence type="ECO:0000313" key="5">
    <source>
        <dbReference type="Proteomes" id="UP000011777"/>
    </source>
</evidence>
<dbReference type="AlphaFoldDB" id="M3K1Y2"/>
<sequence length="225" mass="26497">MSVIEELLAKHHNLYNKSVSHPLTNELCQGTIPDYKLFTYLHQDLKFFQIGLNLFGKTLAYCDDPEAAIRLGKQVGFISNDENDYFTNSLKELEDNGDLTKVEKLRKDNLVLPEVHRYIEFLKYLTFQSTSYVEIITFMYVMEKCYLGWAEYNVAKGIPKDLAYKHQEWINLHYGDDFEGWVKFLQSEVERVVKTDEDFNICETAFVKSFQLEINFFESCYSYSE</sequence>
<dbReference type="InterPro" id="IPR016084">
    <property type="entry name" value="Haem_Oase-like_multi-hlx"/>
</dbReference>
<dbReference type="Proteomes" id="UP000011777">
    <property type="component" value="Unassembled WGS sequence"/>
</dbReference>
<dbReference type="CDD" id="cd19358">
    <property type="entry name" value="TenA_E_Spr0628-like"/>
    <property type="match status" value="1"/>
</dbReference>
<dbReference type="OMA" id="AEWITLH"/>
<dbReference type="InterPro" id="IPR050967">
    <property type="entry name" value="Thiamine_Salvage_TenA"/>
</dbReference>
<feature type="domain" description="Thiaminase-2/PQQC" evidence="3">
    <location>
        <begin position="9"/>
        <end position="221"/>
    </location>
</feature>
<dbReference type="SUPFAM" id="SSF48613">
    <property type="entry name" value="Heme oxygenase-like"/>
    <property type="match status" value="1"/>
</dbReference>
<dbReference type="PANTHER" id="PTHR43198">
    <property type="entry name" value="BIFUNCTIONAL TH2 PROTEIN"/>
    <property type="match status" value="1"/>
</dbReference>
<dbReference type="HOGENOM" id="CLU_077537_0_0_1"/>
<gene>
    <name evidence="4" type="ORF">G210_5967</name>
</gene>
<feature type="binding site" evidence="2">
    <location>
        <position position="143"/>
    </location>
    <ligand>
        <name>substrate</name>
    </ligand>
</feature>
<dbReference type="OrthoDB" id="37730at2759"/>
<feature type="active site" description="Proton donor" evidence="1">
    <location>
        <position position="213"/>
    </location>
</feature>
<dbReference type="PIRSF" id="PIRSF003170">
    <property type="entry name" value="Pet18p"/>
    <property type="match status" value="1"/>
</dbReference>
<evidence type="ECO:0000313" key="4">
    <source>
        <dbReference type="EMBL" id="EMG49295.1"/>
    </source>
</evidence>
<accession>M3K1Y2</accession>
<reference evidence="4 5" key="1">
    <citation type="submission" date="2013-02" db="EMBL/GenBank/DDBJ databases">
        <title>Genome sequence of Candida maltosa Xu316, a potential industrial strain for xylitol and ethanol production.</title>
        <authorList>
            <person name="Yu J."/>
            <person name="Wang Q."/>
            <person name="Geng X."/>
            <person name="Bao W."/>
            <person name="He P."/>
            <person name="Cai J."/>
        </authorList>
    </citation>
    <scope>NUCLEOTIDE SEQUENCE [LARGE SCALE GENOMIC DNA]</scope>
    <source>
        <strain evidence="5">Xu316</strain>
    </source>
</reference>
<dbReference type="InterPro" id="IPR026285">
    <property type="entry name" value="TenA_E"/>
</dbReference>